<dbReference type="RefSeq" id="WP_155698980.1">
    <property type="nucleotide sequence ID" value="NZ_CP034235.1"/>
</dbReference>
<name>A0A6B8RE35_9BACL</name>
<keyword evidence="2" id="KW-0732">Signal</keyword>
<evidence type="ECO:0000313" key="4">
    <source>
        <dbReference type="Proteomes" id="UP000426246"/>
    </source>
</evidence>
<dbReference type="EMBL" id="CP034235">
    <property type="protein sequence ID" value="QGQ93984.1"/>
    <property type="molecule type" value="Genomic_DNA"/>
</dbReference>
<dbReference type="Proteomes" id="UP000426246">
    <property type="component" value="Chromosome"/>
</dbReference>
<keyword evidence="1" id="KW-0175">Coiled coil</keyword>
<protein>
    <submittedName>
        <fullName evidence="3">Uncharacterized protein</fullName>
    </submittedName>
</protein>
<evidence type="ECO:0000313" key="3">
    <source>
        <dbReference type="EMBL" id="QGQ93984.1"/>
    </source>
</evidence>
<feature type="coiled-coil region" evidence="1">
    <location>
        <begin position="100"/>
        <end position="166"/>
    </location>
</feature>
<dbReference type="AlphaFoldDB" id="A0A6B8RE35"/>
<accession>A0A6B8RE35</accession>
<organism evidence="3 4">
    <name type="scientific">Paenibacillus psychroresistens</name>
    <dbReference type="NCBI Taxonomy" id="1778678"/>
    <lineage>
        <taxon>Bacteria</taxon>
        <taxon>Bacillati</taxon>
        <taxon>Bacillota</taxon>
        <taxon>Bacilli</taxon>
        <taxon>Bacillales</taxon>
        <taxon>Paenibacillaceae</taxon>
        <taxon>Paenibacillus</taxon>
    </lineage>
</organism>
<gene>
    <name evidence="3" type="ORF">EHS13_03205</name>
</gene>
<evidence type="ECO:0000256" key="2">
    <source>
        <dbReference type="SAM" id="SignalP"/>
    </source>
</evidence>
<keyword evidence="4" id="KW-1185">Reference proteome</keyword>
<sequence>MKPMKMIVIVFSVFLVFAASFNLAAAAVDLDLPIQSALDKLKTSTDNATKVKINTLYNELITSQEQAKTSESKASEIHYKNDEALSLLQQQIREVDATIIANLEADLEKAKNRYRPLLNASTPLTTMFGKKVKLVTTAAQLARIDVQNKQNALKKAKDNKAATIRKIRATLAETAPIKVQIKAAKSSISQNKTRLTAAGKSFNLAVKKPDTKSAMEWLATSSSLSRQIADQKQNLYTLEQKISAILVRAKAQVPA</sequence>
<dbReference type="OrthoDB" id="2679013at2"/>
<proteinExistence type="predicted"/>
<feature type="chain" id="PRO_5038602301" evidence="2">
    <location>
        <begin position="25"/>
        <end position="255"/>
    </location>
</feature>
<dbReference type="KEGG" id="ppsc:EHS13_03205"/>
<evidence type="ECO:0000256" key="1">
    <source>
        <dbReference type="SAM" id="Coils"/>
    </source>
</evidence>
<reference evidence="4" key="1">
    <citation type="submission" date="2018-11" db="EMBL/GenBank/DDBJ databases">
        <title>Complete genome sequence of Paenibacillus sp. ML311-T8.</title>
        <authorList>
            <person name="Nam Y.-D."/>
            <person name="Kang J."/>
            <person name="Chung W.-H."/>
            <person name="Park Y.S."/>
        </authorList>
    </citation>
    <scope>NUCLEOTIDE SEQUENCE [LARGE SCALE GENOMIC DNA]</scope>
    <source>
        <strain evidence="4">ML311-T8</strain>
    </source>
</reference>
<feature type="signal peptide" evidence="2">
    <location>
        <begin position="1"/>
        <end position="24"/>
    </location>
</feature>